<reference evidence="2" key="1">
    <citation type="journal article" date="2014" name="Proc. Natl. Acad. Sci. U.S.A.">
        <title>Extensive sampling of basidiomycete genomes demonstrates inadequacy of the white-rot/brown-rot paradigm for wood decay fungi.</title>
        <authorList>
            <person name="Riley R."/>
            <person name="Salamov A.A."/>
            <person name="Brown D.W."/>
            <person name="Nagy L.G."/>
            <person name="Floudas D."/>
            <person name="Held B.W."/>
            <person name="Levasseur A."/>
            <person name="Lombard V."/>
            <person name="Morin E."/>
            <person name="Otillar R."/>
            <person name="Lindquist E.A."/>
            <person name="Sun H."/>
            <person name="LaButti K.M."/>
            <person name="Schmutz J."/>
            <person name="Jabbour D."/>
            <person name="Luo H."/>
            <person name="Baker S.E."/>
            <person name="Pisabarro A.G."/>
            <person name="Walton J.D."/>
            <person name="Blanchette R.A."/>
            <person name="Henrissat B."/>
            <person name="Martin F."/>
            <person name="Cullen D."/>
            <person name="Hibbett D.S."/>
            <person name="Grigoriev I.V."/>
        </authorList>
    </citation>
    <scope>NUCLEOTIDE SEQUENCE [LARGE SCALE GENOMIC DNA]</scope>
    <source>
        <strain evidence="2">MUCL 33604</strain>
    </source>
</reference>
<dbReference type="HOGENOM" id="CLU_2284089_0_0_1"/>
<keyword evidence="2" id="KW-1185">Reference proteome</keyword>
<protein>
    <submittedName>
        <fullName evidence="1">Uncharacterized protein</fullName>
    </submittedName>
</protein>
<sequence>MADPTSTYRFGHWMSRFSRVGMTITLLILISRLYQYQPTSLQPVPRHHDAQRPAREVLDDFETQCSWWNAPMPCANVETRLARFTANQVRHATNILALVQDS</sequence>
<gene>
    <name evidence="1" type="ORF">JAAARDRAFT_39791</name>
</gene>
<evidence type="ECO:0000313" key="1">
    <source>
        <dbReference type="EMBL" id="KDQ52804.1"/>
    </source>
</evidence>
<organism evidence="1 2">
    <name type="scientific">Jaapia argillacea MUCL 33604</name>
    <dbReference type="NCBI Taxonomy" id="933084"/>
    <lineage>
        <taxon>Eukaryota</taxon>
        <taxon>Fungi</taxon>
        <taxon>Dikarya</taxon>
        <taxon>Basidiomycota</taxon>
        <taxon>Agaricomycotina</taxon>
        <taxon>Agaricomycetes</taxon>
        <taxon>Agaricomycetidae</taxon>
        <taxon>Jaapiales</taxon>
        <taxon>Jaapiaceae</taxon>
        <taxon>Jaapia</taxon>
    </lineage>
</organism>
<dbReference type="AlphaFoldDB" id="A0A067PDE1"/>
<proteinExistence type="predicted"/>
<accession>A0A067PDE1</accession>
<feature type="non-terminal residue" evidence="1">
    <location>
        <position position="102"/>
    </location>
</feature>
<dbReference type="Proteomes" id="UP000027265">
    <property type="component" value="Unassembled WGS sequence"/>
</dbReference>
<evidence type="ECO:0000313" key="2">
    <source>
        <dbReference type="Proteomes" id="UP000027265"/>
    </source>
</evidence>
<dbReference type="EMBL" id="KL197737">
    <property type="protein sequence ID" value="KDQ52804.1"/>
    <property type="molecule type" value="Genomic_DNA"/>
</dbReference>
<dbReference type="InParanoid" id="A0A067PDE1"/>
<name>A0A067PDE1_9AGAM</name>